<dbReference type="AlphaFoldDB" id="A0A9W9Z1W9"/>
<evidence type="ECO:0000313" key="2">
    <source>
        <dbReference type="Proteomes" id="UP001163046"/>
    </source>
</evidence>
<protein>
    <submittedName>
        <fullName evidence="1">Uncharacterized protein</fullName>
    </submittedName>
</protein>
<dbReference type="Proteomes" id="UP001163046">
    <property type="component" value="Unassembled WGS sequence"/>
</dbReference>
<gene>
    <name evidence="1" type="ORF">OS493_013057</name>
</gene>
<name>A0A9W9Z1W9_9CNID</name>
<comment type="caution">
    <text evidence="1">The sequence shown here is derived from an EMBL/GenBank/DDBJ whole genome shotgun (WGS) entry which is preliminary data.</text>
</comment>
<proteinExistence type="predicted"/>
<organism evidence="1 2">
    <name type="scientific">Desmophyllum pertusum</name>
    <dbReference type="NCBI Taxonomy" id="174260"/>
    <lineage>
        <taxon>Eukaryota</taxon>
        <taxon>Metazoa</taxon>
        <taxon>Cnidaria</taxon>
        <taxon>Anthozoa</taxon>
        <taxon>Hexacorallia</taxon>
        <taxon>Scleractinia</taxon>
        <taxon>Caryophylliina</taxon>
        <taxon>Caryophylliidae</taxon>
        <taxon>Desmophyllum</taxon>
    </lineage>
</organism>
<evidence type="ECO:0000313" key="1">
    <source>
        <dbReference type="EMBL" id="KAJ7373461.1"/>
    </source>
</evidence>
<accession>A0A9W9Z1W9</accession>
<dbReference type="EMBL" id="MU826831">
    <property type="protein sequence ID" value="KAJ7373461.1"/>
    <property type="molecule type" value="Genomic_DNA"/>
</dbReference>
<sequence>MSTIGDNILDKALPKCGLCGSFTKGSPIHSTARHADWCCVQRDWNKFIEAQCAALKKLSHI</sequence>
<keyword evidence="2" id="KW-1185">Reference proteome</keyword>
<reference evidence="1" key="1">
    <citation type="submission" date="2023-01" db="EMBL/GenBank/DDBJ databases">
        <title>Genome assembly of the deep-sea coral Lophelia pertusa.</title>
        <authorList>
            <person name="Herrera S."/>
            <person name="Cordes E."/>
        </authorList>
    </citation>
    <scope>NUCLEOTIDE SEQUENCE</scope>
    <source>
        <strain evidence="1">USNM1676648</strain>
        <tissue evidence="1">Polyp</tissue>
    </source>
</reference>